<evidence type="ECO:0000259" key="1">
    <source>
        <dbReference type="Pfam" id="PF01738"/>
    </source>
</evidence>
<dbReference type="GeneID" id="54589303"/>
<dbReference type="SUPFAM" id="SSF53474">
    <property type="entry name" value="alpha/beta-Hydrolases"/>
    <property type="match status" value="1"/>
</dbReference>
<protein>
    <submittedName>
        <fullName evidence="2">Dienelactone hydrolase</fullName>
    </submittedName>
</protein>
<gene>
    <name evidence="2" type="ORF">BU26DRAFT_610102</name>
</gene>
<evidence type="ECO:0000313" key="3">
    <source>
        <dbReference type="Proteomes" id="UP000800094"/>
    </source>
</evidence>
<dbReference type="RefSeq" id="XP_033677827.1">
    <property type="nucleotide sequence ID" value="XM_033835973.1"/>
</dbReference>
<dbReference type="PANTHER" id="PTHR17630:SF55">
    <property type="entry name" value="DIENELACTONE HYDROLASE FAMILY PROTEIN (AFU_ORTHOLOGUE AFUA_1G01900)"/>
    <property type="match status" value="1"/>
</dbReference>
<keyword evidence="2" id="KW-0378">Hydrolase</keyword>
<accession>A0A6A6HYX0</accession>
<proteinExistence type="predicted"/>
<keyword evidence="3" id="KW-1185">Reference proteome</keyword>
<dbReference type="GO" id="GO:0016787">
    <property type="term" value="F:hydrolase activity"/>
    <property type="evidence" value="ECO:0007669"/>
    <property type="project" value="UniProtKB-KW"/>
</dbReference>
<dbReference type="PANTHER" id="PTHR17630">
    <property type="entry name" value="DIENELACTONE HYDROLASE"/>
    <property type="match status" value="1"/>
</dbReference>
<dbReference type="Proteomes" id="UP000800094">
    <property type="component" value="Unassembled WGS sequence"/>
</dbReference>
<dbReference type="InterPro" id="IPR029058">
    <property type="entry name" value="AB_hydrolase_fold"/>
</dbReference>
<sequence length="251" mass="28253">MAAPCCLSGFQWDGAPSGTEGTLANNKAYIAGSNSGVAILVIADLFGWTFINERLLCDHYAKEADATVYMPDFFGGEVIHSDIVRDPSRWHEIDLNAWHGRNSKEIRWPELFSCAQALRSKFKRVGVIGYCYGGWSSFRLGSSSHNPRLVDCISAAHPTWLTKEEIDEIGVPVQIIAPEIDPVFDEELKLYAQEKIMKKGVPFDYQHFPGVVHGCVTRGNPGDEKERRAMVRAKRAQVQWTREWLHGEGEW</sequence>
<evidence type="ECO:0000313" key="2">
    <source>
        <dbReference type="EMBL" id="KAF2242823.1"/>
    </source>
</evidence>
<dbReference type="AlphaFoldDB" id="A0A6A6HYX0"/>
<dbReference type="Pfam" id="PF01738">
    <property type="entry name" value="DLH"/>
    <property type="match status" value="1"/>
</dbReference>
<name>A0A6A6HYX0_9PLEO</name>
<dbReference type="OrthoDB" id="10019231at2759"/>
<reference evidence="2" key="1">
    <citation type="journal article" date="2020" name="Stud. Mycol.">
        <title>101 Dothideomycetes genomes: a test case for predicting lifestyles and emergence of pathogens.</title>
        <authorList>
            <person name="Haridas S."/>
            <person name="Albert R."/>
            <person name="Binder M."/>
            <person name="Bloem J."/>
            <person name="Labutti K."/>
            <person name="Salamov A."/>
            <person name="Andreopoulos B."/>
            <person name="Baker S."/>
            <person name="Barry K."/>
            <person name="Bills G."/>
            <person name="Bluhm B."/>
            <person name="Cannon C."/>
            <person name="Castanera R."/>
            <person name="Culley D."/>
            <person name="Daum C."/>
            <person name="Ezra D."/>
            <person name="Gonzalez J."/>
            <person name="Henrissat B."/>
            <person name="Kuo A."/>
            <person name="Liang C."/>
            <person name="Lipzen A."/>
            <person name="Lutzoni F."/>
            <person name="Magnuson J."/>
            <person name="Mondo S."/>
            <person name="Nolan M."/>
            <person name="Ohm R."/>
            <person name="Pangilinan J."/>
            <person name="Park H.-J."/>
            <person name="Ramirez L."/>
            <person name="Alfaro M."/>
            <person name="Sun H."/>
            <person name="Tritt A."/>
            <person name="Yoshinaga Y."/>
            <person name="Zwiers L.-H."/>
            <person name="Turgeon B."/>
            <person name="Goodwin S."/>
            <person name="Spatafora J."/>
            <person name="Crous P."/>
            <person name="Grigoriev I."/>
        </authorList>
    </citation>
    <scope>NUCLEOTIDE SEQUENCE</scope>
    <source>
        <strain evidence="2">CBS 122368</strain>
    </source>
</reference>
<dbReference type="InterPro" id="IPR002925">
    <property type="entry name" value="Dienelactn_hydro"/>
</dbReference>
<organism evidence="2 3">
    <name type="scientific">Trematosphaeria pertusa</name>
    <dbReference type="NCBI Taxonomy" id="390896"/>
    <lineage>
        <taxon>Eukaryota</taxon>
        <taxon>Fungi</taxon>
        <taxon>Dikarya</taxon>
        <taxon>Ascomycota</taxon>
        <taxon>Pezizomycotina</taxon>
        <taxon>Dothideomycetes</taxon>
        <taxon>Pleosporomycetidae</taxon>
        <taxon>Pleosporales</taxon>
        <taxon>Massarineae</taxon>
        <taxon>Trematosphaeriaceae</taxon>
        <taxon>Trematosphaeria</taxon>
    </lineage>
</organism>
<dbReference type="EMBL" id="ML987207">
    <property type="protein sequence ID" value="KAF2242823.1"/>
    <property type="molecule type" value="Genomic_DNA"/>
</dbReference>
<feature type="domain" description="Dienelactone hydrolase" evidence="1">
    <location>
        <begin position="28"/>
        <end position="242"/>
    </location>
</feature>
<dbReference type="Gene3D" id="3.40.50.1820">
    <property type="entry name" value="alpha/beta hydrolase"/>
    <property type="match status" value="1"/>
</dbReference>